<dbReference type="SUPFAM" id="SSF53448">
    <property type="entry name" value="Nucleotide-diphospho-sugar transferases"/>
    <property type="match status" value="1"/>
</dbReference>
<dbReference type="PANTHER" id="PTHR43179:SF12">
    <property type="entry name" value="GALACTOFURANOSYLTRANSFERASE GLFT2"/>
    <property type="match status" value="1"/>
</dbReference>
<evidence type="ECO:0000259" key="4">
    <source>
        <dbReference type="Pfam" id="PF00535"/>
    </source>
</evidence>
<evidence type="ECO:0000313" key="5">
    <source>
        <dbReference type="EMBL" id="GAF74867.1"/>
    </source>
</evidence>
<dbReference type="PANTHER" id="PTHR43179">
    <property type="entry name" value="RHAMNOSYLTRANSFERASE WBBL"/>
    <property type="match status" value="1"/>
</dbReference>
<feature type="domain" description="Glycosyltransferase 2-like" evidence="4">
    <location>
        <begin position="8"/>
        <end position="146"/>
    </location>
</feature>
<protein>
    <recommendedName>
        <fullName evidence="4">Glycosyltransferase 2-like domain-containing protein</fullName>
    </recommendedName>
</protein>
<dbReference type="Pfam" id="PF00535">
    <property type="entry name" value="Glycos_transf_2"/>
    <property type="match status" value="1"/>
</dbReference>
<dbReference type="GO" id="GO:0016757">
    <property type="term" value="F:glycosyltransferase activity"/>
    <property type="evidence" value="ECO:0007669"/>
    <property type="project" value="UniProtKB-KW"/>
</dbReference>
<dbReference type="InterPro" id="IPR001173">
    <property type="entry name" value="Glyco_trans_2-like"/>
</dbReference>
<name>X0SG31_9ZZZZ</name>
<dbReference type="Gene3D" id="3.90.550.10">
    <property type="entry name" value="Spore Coat Polysaccharide Biosynthesis Protein SpsA, Chain A"/>
    <property type="match status" value="1"/>
</dbReference>
<evidence type="ECO:0000256" key="1">
    <source>
        <dbReference type="ARBA" id="ARBA00006739"/>
    </source>
</evidence>
<comment type="similarity">
    <text evidence="1">Belongs to the glycosyltransferase 2 family.</text>
</comment>
<keyword evidence="3" id="KW-0808">Transferase</keyword>
<gene>
    <name evidence="5" type="ORF">S01H1_15629</name>
</gene>
<dbReference type="AlphaFoldDB" id="X0SG31"/>
<dbReference type="EMBL" id="BARS01008165">
    <property type="protein sequence ID" value="GAF74867.1"/>
    <property type="molecule type" value="Genomic_DNA"/>
</dbReference>
<feature type="non-terminal residue" evidence="5">
    <location>
        <position position="280"/>
    </location>
</feature>
<organism evidence="5">
    <name type="scientific">marine sediment metagenome</name>
    <dbReference type="NCBI Taxonomy" id="412755"/>
    <lineage>
        <taxon>unclassified sequences</taxon>
        <taxon>metagenomes</taxon>
        <taxon>ecological metagenomes</taxon>
    </lineage>
</organism>
<proteinExistence type="inferred from homology"/>
<dbReference type="InterPro" id="IPR029044">
    <property type="entry name" value="Nucleotide-diphossugar_trans"/>
</dbReference>
<evidence type="ECO:0000256" key="2">
    <source>
        <dbReference type="ARBA" id="ARBA00022676"/>
    </source>
</evidence>
<keyword evidence="2" id="KW-0328">Glycosyltransferase</keyword>
<sequence length="280" mass="32643">MKQNSVGIVIATYNKKIEIKECLDHIFKSNWDSYQICVVDDGSTDGTWEMLLQEYPDISRIRGDGNLWWAGATNKGIEFCLQNGCEYILLLNPDALIRPYTISHLIRNSQLYGNAISASIVVYYDDFNIVWWAGSRWGPLKSWLPIWCNRYLYKSGVKLDKLPEKPYHTDEAHGRGVLIPRETFKTIGFYDKIKFPQYGADIDFSFRAKRAGFSIFVVPKAKVKLYTDSTGMKTPKTFYRAIQGYWRYLLNRKNGEALRVWWNLLIRYVPFYAVLPSYVF</sequence>
<evidence type="ECO:0000256" key="3">
    <source>
        <dbReference type="ARBA" id="ARBA00022679"/>
    </source>
</evidence>
<accession>X0SG31</accession>
<comment type="caution">
    <text evidence="5">The sequence shown here is derived from an EMBL/GenBank/DDBJ whole genome shotgun (WGS) entry which is preliminary data.</text>
</comment>
<reference evidence="5" key="1">
    <citation type="journal article" date="2014" name="Front. Microbiol.">
        <title>High frequency of phylogenetically diverse reductive dehalogenase-homologous genes in deep subseafloor sedimentary metagenomes.</title>
        <authorList>
            <person name="Kawai M."/>
            <person name="Futagami T."/>
            <person name="Toyoda A."/>
            <person name="Takaki Y."/>
            <person name="Nishi S."/>
            <person name="Hori S."/>
            <person name="Arai W."/>
            <person name="Tsubouchi T."/>
            <person name="Morono Y."/>
            <person name="Uchiyama I."/>
            <person name="Ito T."/>
            <person name="Fujiyama A."/>
            <person name="Inagaki F."/>
            <person name="Takami H."/>
        </authorList>
    </citation>
    <scope>NUCLEOTIDE SEQUENCE</scope>
    <source>
        <strain evidence="5">Expedition CK06-06</strain>
    </source>
</reference>